<evidence type="ECO:0000313" key="1">
    <source>
        <dbReference type="EMBL" id="JAV28045.1"/>
    </source>
</evidence>
<dbReference type="AlphaFoldDB" id="A0A1Q3FKI7"/>
<reference evidence="1" key="1">
    <citation type="submission" date="2017-01" db="EMBL/GenBank/DDBJ databases">
        <title>A deep insight into the sialotranscriptome of adult male and female Cluex tarsalis mosquitoes.</title>
        <authorList>
            <person name="Ribeiro J.M."/>
            <person name="Moreira F."/>
            <person name="Bernard K.A."/>
            <person name="Calvo E."/>
        </authorList>
    </citation>
    <scope>NUCLEOTIDE SEQUENCE</scope>
    <source>
        <strain evidence="1">Kern County</strain>
        <tissue evidence="1">Salivary glands</tissue>
    </source>
</reference>
<accession>A0A1Q3FKI7</accession>
<protein>
    <submittedName>
        <fullName evidence="1">Uncharacterized protein</fullName>
    </submittedName>
</protein>
<organism evidence="1">
    <name type="scientific">Culex tarsalis</name>
    <name type="common">Encephalitis mosquito</name>
    <dbReference type="NCBI Taxonomy" id="7177"/>
    <lineage>
        <taxon>Eukaryota</taxon>
        <taxon>Metazoa</taxon>
        <taxon>Ecdysozoa</taxon>
        <taxon>Arthropoda</taxon>
        <taxon>Hexapoda</taxon>
        <taxon>Insecta</taxon>
        <taxon>Pterygota</taxon>
        <taxon>Neoptera</taxon>
        <taxon>Endopterygota</taxon>
        <taxon>Diptera</taxon>
        <taxon>Nematocera</taxon>
        <taxon>Culicoidea</taxon>
        <taxon>Culicidae</taxon>
        <taxon>Culicinae</taxon>
        <taxon>Culicini</taxon>
        <taxon>Culex</taxon>
        <taxon>Culex</taxon>
    </lineage>
</organism>
<sequence length="190" mass="23043">MVAVPIRKRTLDYSHKYRNLIKFCDDVAHFLEEYDQIMQHRHVYRRKFPRHLREIESNLRLLISKFETLTAGGSRNQLFQELFCCGTLSETRDELREHYFRFHNTPRLVHPNIVELRSGHGKLEHFRSRLAEYLAYGTEYNAALMVNLKKLWRCVSITLMIDEPIREHHFDKIDRQIYLWRDVQLRGKQD</sequence>
<name>A0A1Q3FKI7_CULTA</name>
<proteinExistence type="predicted"/>
<dbReference type="EMBL" id="GFDL01007000">
    <property type="protein sequence ID" value="JAV28045.1"/>
    <property type="molecule type" value="Transcribed_RNA"/>
</dbReference>